<proteinExistence type="predicted"/>
<gene>
    <name evidence="1" type="ORF">L917_20842</name>
</gene>
<dbReference type="AlphaFoldDB" id="W2JZI1"/>
<name>W2JZI1_PHYNI</name>
<accession>W2JZI1</accession>
<sequence length="32" mass="3484">MSFSTLFESIGGGPRRLAREAGFCVQQLPRTA</sequence>
<dbReference type="Proteomes" id="UP000054423">
    <property type="component" value="Unassembled WGS sequence"/>
</dbReference>
<organism evidence="1">
    <name type="scientific">Phytophthora nicotianae</name>
    <name type="common">Potato buckeye rot agent</name>
    <name type="synonym">Phytophthora parasitica</name>
    <dbReference type="NCBI Taxonomy" id="4792"/>
    <lineage>
        <taxon>Eukaryota</taxon>
        <taxon>Sar</taxon>
        <taxon>Stramenopiles</taxon>
        <taxon>Oomycota</taxon>
        <taxon>Peronosporomycetes</taxon>
        <taxon>Peronosporales</taxon>
        <taxon>Peronosporaceae</taxon>
        <taxon>Phytophthora</taxon>
    </lineage>
</organism>
<evidence type="ECO:0000313" key="1">
    <source>
        <dbReference type="EMBL" id="ETL78341.1"/>
    </source>
</evidence>
<reference evidence="1" key="1">
    <citation type="submission" date="2013-11" db="EMBL/GenBank/DDBJ databases">
        <title>The Genome Sequence of Phytophthora parasitica CHvinca01.</title>
        <authorList>
            <consortium name="The Broad Institute Genomics Platform"/>
            <person name="Russ C."/>
            <person name="Tyler B."/>
            <person name="Panabieres F."/>
            <person name="Shan W."/>
            <person name="Tripathy S."/>
            <person name="Grunwald N."/>
            <person name="Machado M."/>
            <person name="Johnson C.S."/>
            <person name="Arredondo F."/>
            <person name="Hong C."/>
            <person name="Coffey M."/>
            <person name="Young S.K."/>
            <person name="Zeng Q."/>
            <person name="Gargeya S."/>
            <person name="Fitzgerald M."/>
            <person name="Abouelleil A."/>
            <person name="Alvarado L."/>
            <person name="Chapman S.B."/>
            <person name="Gainer-Dewar J."/>
            <person name="Goldberg J."/>
            <person name="Griggs A."/>
            <person name="Gujja S."/>
            <person name="Hansen M."/>
            <person name="Howarth C."/>
            <person name="Imamovic A."/>
            <person name="Ireland A."/>
            <person name="Larimer J."/>
            <person name="McCowan C."/>
            <person name="Murphy C."/>
            <person name="Pearson M."/>
            <person name="Poon T.W."/>
            <person name="Priest M."/>
            <person name="Roberts A."/>
            <person name="Saif S."/>
            <person name="Shea T."/>
            <person name="Sykes S."/>
            <person name="Wortman J."/>
            <person name="Nusbaum C."/>
            <person name="Birren B."/>
        </authorList>
    </citation>
    <scope>NUCLEOTIDE SEQUENCE [LARGE SCALE GENOMIC DNA]</scope>
    <source>
        <strain evidence="1">CHvinca01</strain>
    </source>
</reference>
<protein>
    <submittedName>
        <fullName evidence="1">Uncharacterized protein</fullName>
    </submittedName>
</protein>
<dbReference type="EMBL" id="KI683324">
    <property type="protein sequence ID" value="ETL78341.1"/>
    <property type="molecule type" value="Genomic_DNA"/>
</dbReference>